<gene>
    <name evidence="3" type="ORF">ECRASSUSDP1_LOCUS21271</name>
</gene>
<comment type="caution">
    <text evidence="3">The sequence shown here is derived from an EMBL/GenBank/DDBJ whole genome shotgun (WGS) entry which is preliminary data.</text>
</comment>
<protein>
    <submittedName>
        <fullName evidence="3">Uncharacterized protein</fullName>
    </submittedName>
</protein>
<keyword evidence="2" id="KW-0732">Signal</keyword>
<feature type="signal peptide" evidence="2">
    <location>
        <begin position="1"/>
        <end position="18"/>
    </location>
</feature>
<feature type="transmembrane region" description="Helical" evidence="1">
    <location>
        <begin position="42"/>
        <end position="59"/>
    </location>
</feature>
<dbReference type="Proteomes" id="UP001295684">
    <property type="component" value="Unassembled WGS sequence"/>
</dbReference>
<keyword evidence="1" id="KW-0812">Transmembrane</keyword>
<accession>A0AAD2D4R3</accession>
<proteinExistence type="predicted"/>
<evidence type="ECO:0000256" key="2">
    <source>
        <dbReference type="SAM" id="SignalP"/>
    </source>
</evidence>
<reference evidence="3" key="1">
    <citation type="submission" date="2023-07" db="EMBL/GenBank/DDBJ databases">
        <authorList>
            <consortium name="AG Swart"/>
            <person name="Singh M."/>
            <person name="Singh A."/>
            <person name="Seah K."/>
            <person name="Emmerich C."/>
        </authorList>
    </citation>
    <scope>NUCLEOTIDE SEQUENCE</scope>
    <source>
        <strain evidence="3">DP1</strain>
    </source>
</reference>
<organism evidence="3 4">
    <name type="scientific">Euplotes crassus</name>
    <dbReference type="NCBI Taxonomy" id="5936"/>
    <lineage>
        <taxon>Eukaryota</taxon>
        <taxon>Sar</taxon>
        <taxon>Alveolata</taxon>
        <taxon>Ciliophora</taxon>
        <taxon>Intramacronucleata</taxon>
        <taxon>Spirotrichea</taxon>
        <taxon>Hypotrichia</taxon>
        <taxon>Euplotida</taxon>
        <taxon>Euplotidae</taxon>
        <taxon>Moneuplotes</taxon>
    </lineage>
</organism>
<dbReference type="EMBL" id="CAMPGE010021726">
    <property type="protein sequence ID" value="CAI2379851.1"/>
    <property type="molecule type" value="Genomic_DNA"/>
</dbReference>
<name>A0AAD2D4R3_EUPCR</name>
<feature type="chain" id="PRO_5042096399" evidence="2">
    <location>
        <begin position="19"/>
        <end position="190"/>
    </location>
</feature>
<evidence type="ECO:0000313" key="3">
    <source>
        <dbReference type="EMBL" id="CAI2379851.1"/>
    </source>
</evidence>
<keyword evidence="1" id="KW-0472">Membrane</keyword>
<sequence>MKAALVFILALFVLGAYAQETQVEDLVEKVAPKKAPATPGNIFMLILCLSATAYGLNYLNTKHRRYCEKVIMDEDFGKVPMYKINPQEIIDTSCKTELYCEDKQSGLLDILNKVKEEPEVYEMAYYESTSKKLESNPESSFMLNASVRTADDLELHGFDKAQNEYEVPTPKFPKWGALGRIFQNERESLL</sequence>
<dbReference type="AlphaFoldDB" id="A0AAD2D4R3"/>
<evidence type="ECO:0000313" key="4">
    <source>
        <dbReference type="Proteomes" id="UP001295684"/>
    </source>
</evidence>
<evidence type="ECO:0000256" key="1">
    <source>
        <dbReference type="SAM" id="Phobius"/>
    </source>
</evidence>
<keyword evidence="4" id="KW-1185">Reference proteome</keyword>
<keyword evidence="1" id="KW-1133">Transmembrane helix</keyword>